<organism evidence="2 3">
    <name type="scientific">Tilletia laevis</name>
    <dbReference type="NCBI Taxonomy" id="157183"/>
    <lineage>
        <taxon>Eukaryota</taxon>
        <taxon>Fungi</taxon>
        <taxon>Dikarya</taxon>
        <taxon>Basidiomycota</taxon>
        <taxon>Ustilaginomycotina</taxon>
        <taxon>Exobasidiomycetes</taxon>
        <taxon>Tilletiales</taxon>
        <taxon>Tilletiaceae</taxon>
        <taxon>Tilletia</taxon>
    </lineage>
</organism>
<evidence type="ECO:0000313" key="3">
    <source>
        <dbReference type="Proteomes" id="UP000836404"/>
    </source>
</evidence>
<protein>
    <submittedName>
        <fullName evidence="2">Uncharacterized protein</fullName>
    </submittedName>
</protein>
<evidence type="ECO:0000313" key="2">
    <source>
        <dbReference type="EMBL" id="CAD6899198.1"/>
    </source>
</evidence>
<dbReference type="EMBL" id="CAJHJF010000231">
    <property type="protein sequence ID" value="CAD6899198.1"/>
    <property type="molecule type" value="Genomic_DNA"/>
</dbReference>
<comment type="caution">
    <text evidence="2">The sequence shown here is derived from an EMBL/GenBank/DDBJ whole genome shotgun (WGS) entry which is preliminary data.</text>
</comment>
<dbReference type="Proteomes" id="UP000836404">
    <property type="component" value="Unassembled WGS sequence"/>
</dbReference>
<proteinExistence type="predicted"/>
<feature type="chain" id="PRO_5040372685" evidence="1">
    <location>
        <begin position="21"/>
        <end position="78"/>
    </location>
</feature>
<accession>A0A9N8Q7U4</accession>
<feature type="signal peptide" evidence="1">
    <location>
        <begin position="1"/>
        <end position="20"/>
    </location>
</feature>
<keyword evidence="3" id="KW-1185">Reference proteome</keyword>
<evidence type="ECO:0000256" key="1">
    <source>
        <dbReference type="SAM" id="SignalP"/>
    </source>
</evidence>
<gene>
    <name evidence="2" type="ORF">JKILLFL_G9776</name>
</gene>
<dbReference type="AlphaFoldDB" id="A0A9N8Q7U4"/>
<name>A0A9N8Q7U4_9BASI</name>
<keyword evidence="1" id="KW-0732">Signal</keyword>
<reference evidence="2 3" key="1">
    <citation type="submission" date="2020-10" db="EMBL/GenBank/DDBJ databases">
        <authorList>
            <person name="Sedaghatjoo S."/>
        </authorList>
    </citation>
    <scope>NUCLEOTIDE SEQUENCE [LARGE SCALE GENOMIC DNA]</scope>
    <source>
        <strain evidence="2 3">LLFL</strain>
    </source>
</reference>
<sequence>MNISIIALFCGLFAASIVAANDGDRGFHPHEEDQELLLRGRYPHDDSSAAITKCMDVECYSNDHRWAIDEWFQGSCYG</sequence>